<dbReference type="OrthoDB" id="24670at2759"/>
<evidence type="ECO:0000313" key="1">
    <source>
        <dbReference type="EMBL" id="PWA42883.1"/>
    </source>
</evidence>
<dbReference type="AlphaFoldDB" id="A0A2U1L1J8"/>
<accession>A0A2U1L1J8</accession>
<name>A0A2U1L1J8_ARTAN</name>
<reference evidence="1 2" key="1">
    <citation type="journal article" date="2018" name="Mol. Plant">
        <title>The genome of Artemisia annua provides insight into the evolution of Asteraceae family and artemisinin biosynthesis.</title>
        <authorList>
            <person name="Shen Q."/>
            <person name="Zhang L."/>
            <person name="Liao Z."/>
            <person name="Wang S."/>
            <person name="Yan T."/>
            <person name="Shi P."/>
            <person name="Liu M."/>
            <person name="Fu X."/>
            <person name="Pan Q."/>
            <person name="Wang Y."/>
            <person name="Lv Z."/>
            <person name="Lu X."/>
            <person name="Zhang F."/>
            <person name="Jiang W."/>
            <person name="Ma Y."/>
            <person name="Chen M."/>
            <person name="Hao X."/>
            <person name="Li L."/>
            <person name="Tang Y."/>
            <person name="Lv G."/>
            <person name="Zhou Y."/>
            <person name="Sun X."/>
            <person name="Brodelius P.E."/>
            <person name="Rose J.K.C."/>
            <person name="Tang K."/>
        </authorList>
    </citation>
    <scope>NUCLEOTIDE SEQUENCE [LARGE SCALE GENOMIC DNA]</scope>
    <source>
        <strain evidence="2">cv. Huhao1</strain>
        <tissue evidence="1">Leaf</tissue>
    </source>
</reference>
<dbReference type="STRING" id="35608.A0A2U1L1J8"/>
<sequence>MSTHGIAVRRIKLRQQKLGYVEPRGIGTASIDTTCTIWGVEKGVVETHIIVHKEVNDIVWLTKRYEQSVGYTLFQLACQQQTHKLSVFRNKYYQKHEGFVHIIAKTRTPPVISPLNNHWLIKISSINHIQMMKKIKTDNLAPCNVPSLTTPLSAFSLLHSTIRFPISICGAMSMGPNILGSPTSCDPSTGKHRLHYLIDHATFTVTALCWTEDFAMVSMPEYNRKMQKLIEKGFPEALVK</sequence>
<organism evidence="1 2">
    <name type="scientific">Artemisia annua</name>
    <name type="common">Sweet wormwood</name>
    <dbReference type="NCBI Taxonomy" id="35608"/>
    <lineage>
        <taxon>Eukaryota</taxon>
        <taxon>Viridiplantae</taxon>
        <taxon>Streptophyta</taxon>
        <taxon>Embryophyta</taxon>
        <taxon>Tracheophyta</taxon>
        <taxon>Spermatophyta</taxon>
        <taxon>Magnoliopsida</taxon>
        <taxon>eudicotyledons</taxon>
        <taxon>Gunneridae</taxon>
        <taxon>Pentapetalae</taxon>
        <taxon>asterids</taxon>
        <taxon>campanulids</taxon>
        <taxon>Asterales</taxon>
        <taxon>Asteraceae</taxon>
        <taxon>Asteroideae</taxon>
        <taxon>Anthemideae</taxon>
        <taxon>Artemisiinae</taxon>
        <taxon>Artemisia</taxon>
    </lineage>
</organism>
<keyword evidence="2" id="KW-1185">Reference proteome</keyword>
<evidence type="ECO:0000313" key="2">
    <source>
        <dbReference type="Proteomes" id="UP000245207"/>
    </source>
</evidence>
<dbReference type="EMBL" id="PKPP01012141">
    <property type="protein sequence ID" value="PWA42883.1"/>
    <property type="molecule type" value="Genomic_DNA"/>
</dbReference>
<proteinExistence type="predicted"/>
<protein>
    <submittedName>
        <fullName evidence="1">WD40 repeat-containing protein</fullName>
    </submittedName>
</protein>
<comment type="caution">
    <text evidence="1">The sequence shown here is derived from an EMBL/GenBank/DDBJ whole genome shotgun (WGS) entry which is preliminary data.</text>
</comment>
<dbReference type="Proteomes" id="UP000245207">
    <property type="component" value="Unassembled WGS sequence"/>
</dbReference>
<gene>
    <name evidence="1" type="ORF">CTI12_AA540710</name>
</gene>